<keyword evidence="1" id="KW-0812">Transmembrane</keyword>
<evidence type="ECO:0000256" key="1">
    <source>
        <dbReference type="SAM" id="Phobius"/>
    </source>
</evidence>
<accession>A0ABV3N521</accession>
<evidence type="ECO:0000313" key="2">
    <source>
        <dbReference type="EMBL" id="MEW5290826.1"/>
    </source>
</evidence>
<gene>
    <name evidence="2" type="ORF">ABW286_16860</name>
</gene>
<keyword evidence="1" id="KW-0472">Membrane</keyword>
<proteinExistence type="predicted"/>
<dbReference type="EMBL" id="JBFKZN010000009">
    <property type="protein sequence ID" value="MEW5290826.1"/>
    <property type="molecule type" value="Genomic_DNA"/>
</dbReference>
<keyword evidence="3" id="KW-1185">Reference proteome</keyword>
<comment type="caution">
    <text evidence="2">The sequence shown here is derived from an EMBL/GenBank/DDBJ whole genome shotgun (WGS) entry which is preliminary data.</text>
</comment>
<sequence>MAVIPLMPTGGFSFKWGHRTLTIALLLIVIVAGLLWHSENAARDDRIFSQKQLSDSVWLYVTKYQDAGATDSDVYRYYLNKNLTEPMSVLQKTAPFLQADTGDATITAVGDHVLVKLTGKVYSFTNSAFFYDGKTPVMPRVDLNATASNPWK</sequence>
<name>A0ABV3N521_9GAMM</name>
<reference evidence="2 3" key="1">
    <citation type="submission" date="2024-07" db="EMBL/GenBank/DDBJ databases">
        <authorList>
            <person name="Dulla G.F.J."/>
            <person name="Delorm J.G."/>
        </authorList>
    </citation>
    <scope>NUCLEOTIDE SEQUENCE [LARGE SCALE GENOMIC DNA]</scope>
    <source>
        <strain evidence="2 3">JGD 233</strain>
    </source>
</reference>
<feature type="transmembrane region" description="Helical" evidence="1">
    <location>
        <begin position="16"/>
        <end position="36"/>
    </location>
</feature>
<organism evidence="2 3">
    <name type="scientific">Erwinia papayae</name>
    <dbReference type="NCBI Taxonomy" id="206499"/>
    <lineage>
        <taxon>Bacteria</taxon>
        <taxon>Pseudomonadati</taxon>
        <taxon>Pseudomonadota</taxon>
        <taxon>Gammaproteobacteria</taxon>
        <taxon>Enterobacterales</taxon>
        <taxon>Erwiniaceae</taxon>
        <taxon>Erwinia</taxon>
    </lineage>
</organism>
<dbReference type="Proteomes" id="UP001554567">
    <property type="component" value="Unassembled WGS sequence"/>
</dbReference>
<protein>
    <submittedName>
        <fullName evidence="2">Uncharacterized protein</fullName>
    </submittedName>
</protein>
<evidence type="ECO:0000313" key="3">
    <source>
        <dbReference type="Proteomes" id="UP001554567"/>
    </source>
</evidence>
<keyword evidence="1" id="KW-1133">Transmembrane helix</keyword>
<dbReference type="RefSeq" id="WP_367168179.1">
    <property type="nucleotide sequence ID" value="NZ_JBFKZN010000009.1"/>
</dbReference>